<dbReference type="PANTHER" id="PTHR10258">
    <property type="entry name" value="CALCIUM-ACTIVATED POTASSIUM CHANNEL SUBUNIT BETA"/>
    <property type="match status" value="1"/>
</dbReference>
<evidence type="ECO:0000256" key="9">
    <source>
        <dbReference type="SAM" id="Phobius"/>
    </source>
</evidence>
<evidence type="ECO:0000256" key="2">
    <source>
        <dbReference type="ARBA" id="ARBA00022448"/>
    </source>
</evidence>
<keyword evidence="5" id="KW-0406">Ion transport</keyword>
<dbReference type="AlphaFoldDB" id="A0A6P5ACQ5"/>
<dbReference type="RefSeq" id="XP_019641077.1">
    <property type="nucleotide sequence ID" value="XM_019785518.1"/>
</dbReference>
<keyword evidence="10" id="KW-1185">Reference proteome</keyword>
<accession>A0A6P5ACQ5</accession>
<evidence type="ECO:0000256" key="8">
    <source>
        <dbReference type="ARBA" id="ARBA00023303"/>
    </source>
</evidence>
<evidence type="ECO:0000256" key="5">
    <source>
        <dbReference type="ARBA" id="ARBA00023065"/>
    </source>
</evidence>
<evidence type="ECO:0000256" key="4">
    <source>
        <dbReference type="ARBA" id="ARBA00022989"/>
    </source>
</evidence>
<evidence type="ECO:0000256" key="1">
    <source>
        <dbReference type="ARBA" id="ARBA00004141"/>
    </source>
</evidence>
<dbReference type="GO" id="GO:0015459">
    <property type="term" value="F:potassium channel regulator activity"/>
    <property type="evidence" value="ECO:0007669"/>
    <property type="project" value="TreeGrafter"/>
</dbReference>
<proteinExistence type="predicted"/>
<dbReference type="GeneID" id="109482699"/>
<comment type="subcellular location">
    <subcellularLocation>
        <location evidence="1">Membrane</location>
        <topology evidence="1">Multi-pass membrane protein</topology>
    </subcellularLocation>
</comment>
<dbReference type="GO" id="GO:0015269">
    <property type="term" value="F:calcium-activated potassium channel activity"/>
    <property type="evidence" value="ECO:0007669"/>
    <property type="project" value="InterPro"/>
</dbReference>
<keyword evidence="8" id="KW-0407">Ion channel</keyword>
<keyword evidence="3 9" id="KW-0812">Transmembrane</keyword>
<feature type="transmembrane region" description="Helical" evidence="9">
    <location>
        <begin position="35"/>
        <end position="56"/>
    </location>
</feature>
<dbReference type="OrthoDB" id="10044020at2759"/>
<sequence length="264" mass="28771">MTSDLRMSDPGVCAETVQKSKTVQRWETVEKCAGFLALISVCVLILTGALVVHPVLQGSTLSYRPATCTTAYSYKAGGEQCHCGKNCRSVARCLVVMVTINSSSPVLLVQSEEVMRVSDQCSLYYCLRDRGYMDRLMEEFKEEYGQHGQTYPCLYNPHDPQVHTESHAGTYLQQVVHLPCAVLGRDDLCTVLLLLPVCSRRTGPETANTNGISQHAWTANDLGVTLMLSSCCCLCVPGGLARKQQTPTEVSGVASMHGQQTTLG</sequence>
<organism evidence="10 11">
    <name type="scientific">Branchiostoma belcheri</name>
    <name type="common">Amphioxus</name>
    <dbReference type="NCBI Taxonomy" id="7741"/>
    <lineage>
        <taxon>Eukaryota</taxon>
        <taxon>Metazoa</taxon>
        <taxon>Chordata</taxon>
        <taxon>Cephalochordata</taxon>
        <taxon>Leptocardii</taxon>
        <taxon>Amphioxiformes</taxon>
        <taxon>Branchiostomatidae</taxon>
        <taxon>Branchiostoma</taxon>
    </lineage>
</organism>
<name>A0A6P5ACQ5_BRABE</name>
<reference evidence="11" key="1">
    <citation type="submission" date="2025-08" db="UniProtKB">
        <authorList>
            <consortium name="RefSeq"/>
        </authorList>
    </citation>
    <scope>IDENTIFICATION</scope>
    <source>
        <tissue evidence="11">Gonad</tissue>
    </source>
</reference>
<keyword evidence="4 9" id="KW-1133">Transmembrane helix</keyword>
<evidence type="ECO:0000313" key="11">
    <source>
        <dbReference type="RefSeq" id="XP_019641077.1"/>
    </source>
</evidence>
<gene>
    <name evidence="11" type="primary">LOC109482699</name>
</gene>
<keyword evidence="2" id="KW-0813">Transport</keyword>
<dbReference type="Pfam" id="PF03185">
    <property type="entry name" value="CaKB"/>
    <property type="match status" value="1"/>
</dbReference>
<evidence type="ECO:0000256" key="3">
    <source>
        <dbReference type="ARBA" id="ARBA00022692"/>
    </source>
</evidence>
<evidence type="ECO:0000313" key="10">
    <source>
        <dbReference type="Proteomes" id="UP000515135"/>
    </source>
</evidence>
<keyword evidence="7" id="KW-0325">Glycoprotein</keyword>
<dbReference type="GO" id="GO:0005513">
    <property type="term" value="P:detection of calcium ion"/>
    <property type="evidence" value="ECO:0007669"/>
    <property type="project" value="TreeGrafter"/>
</dbReference>
<keyword evidence="6 9" id="KW-0472">Membrane</keyword>
<dbReference type="InterPro" id="IPR003930">
    <property type="entry name" value="K_chnl_Ca-activ_BK_bsu"/>
</dbReference>
<evidence type="ECO:0000256" key="7">
    <source>
        <dbReference type="ARBA" id="ARBA00023180"/>
    </source>
</evidence>
<protein>
    <submittedName>
        <fullName evidence="11">Uncharacterized protein LOC109482699</fullName>
    </submittedName>
</protein>
<dbReference type="PANTHER" id="PTHR10258:SF8">
    <property type="entry name" value="CALCIUM-ACTIVATED POTASSIUM CHANNEL BK ALPHA SUBUNIT DOMAIN-CONTAINING PROTEIN"/>
    <property type="match status" value="1"/>
</dbReference>
<evidence type="ECO:0000256" key="6">
    <source>
        <dbReference type="ARBA" id="ARBA00023136"/>
    </source>
</evidence>
<dbReference type="KEGG" id="bbel:109482699"/>
<dbReference type="Proteomes" id="UP000515135">
    <property type="component" value="Unplaced"/>
</dbReference>
<dbReference type="GO" id="GO:0008076">
    <property type="term" value="C:voltage-gated potassium channel complex"/>
    <property type="evidence" value="ECO:0007669"/>
    <property type="project" value="TreeGrafter"/>
</dbReference>